<evidence type="ECO:0000259" key="8">
    <source>
        <dbReference type="Pfam" id="PF04116"/>
    </source>
</evidence>
<organism evidence="9 10">
    <name type="scientific">Luteolibacter yonseiensis</name>
    <dbReference type="NCBI Taxonomy" id="1144680"/>
    <lineage>
        <taxon>Bacteria</taxon>
        <taxon>Pseudomonadati</taxon>
        <taxon>Verrucomicrobiota</taxon>
        <taxon>Verrucomicrobiia</taxon>
        <taxon>Verrucomicrobiales</taxon>
        <taxon>Verrucomicrobiaceae</taxon>
        <taxon>Luteolibacter</taxon>
    </lineage>
</organism>
<evidence type="ECO:0000313" key="10">
    <source>
        <dbReference type="Proteomes" id="UP000600139"/>
    </source>
</evidence>
<accession>A0A934R4P9</accession>
<protein>
    <submittedName>
        <fullName evidence="9">Sterol desaturase family protein</fullName>
    </submittedName>
</protein>
<reference evidence="9" key="1">
    <citation type="submission" date="2021-01" db="EMBL/GenBank/DDBJ databases">
        <title>Modified the classification status of verrucomicrobia.</title>
        <authorList>
            <person name="Feng X."/>
        </authorList>
    </citation>
    <scope>NUCLEOTIDE SEQUENCE</scope>
    <source>
        <strain evidence="9">JCM 18052</strain>
    </source>
</reference>
<feature type="transmembrane region" description="Helical" evidence="7">
    <location>
        <begin position="96"/>
        <end position="114"/>
    </location>
</feature>
<keyword evidence="4" id="KW-0560">Oxidoreductase</keyword>
<evidence type="ECO:0000256" key="1">
    <source>
        <dbReference type="ARBA" id="ARBA00004127"/>
    </source>
</evidence>
<sequence>MNPTCPAQVIGSPLAKRQPLEEHGAMKSLRDVRQQIRHELEVPAALRSFGSGWWSGALGIILALAALGGILCVWFPGVFSIRELAKLHETGWYRPALFGTIILAFVFSLLSLLLRPTKTLGMTAMVLSLLGLTICGNGLAPLAADATPYYLGLDFFLLRLLLTGLVFVPVENLFPNRSEQGIFRYEWREDLFYFFISSMLVQVLTWLSMLPANTLLAVTSWSAFRAWVAALPFVVQVICIMLLTDFVQYWVHRTFHRVPMLWRFHSVHHSAQCMDWMAGARMHFLEILVLRGTTVIPMIVLGFSPGAVNAYLLIVYMYATFVHANFGFRFGFLEKFLVTPRFHHWHHGIEKEAIDVNFAVHFPWYDKLFGTHHLPEDNRWPEGYGIGGHPVPQGYWKQFLHPFRRKAKK</sequence>
<feature type="transmembrane region" description="Helical" evidence="7">
    <location>
        <begin position="150"/>
        <end position="170"/>
    </location>
</feature>
<evidence type="ECO:0000256" key="6">
    <source>
        <dbReference type="ARBA" id="ARBA00023136"/>
    </source>
</evidence>
<dbReference type="GO" id="GO:0012505">
    <property type="term" value="C:endomembrane system"/>
    <property type="evidence" value="ECO:0007669"/>
    <property type="project" value="UniProtKB-SubCell"/>
</dbReference>
<evidence type="ECO:0000256" key="2">
    <source>
        <dbReference type="ARBA" id="ARBA00022692"/>
    </source>
</evidence>
<dbReference type="InterPro" id="IPR051689">
    <property type="entry name" value="Sterol_desaturase/TMEM195"/>
</dbReference>
<evidence type="ECO:0000313" key="9">
    <source>
        <dbReference type="EMBL" id="MBK1815983.1"/>
    </source>
</evidence>
<feature type="transmembrane region" description="Helical" evidence="7">
    <location>
        <begin position="53"/>
        <end position="76"/>
    </location>
</feature>
<dbReference type="PANTHER" id="PTHR21624:SF1">
    <property type="entry name" value="ALKYLGLYCEROL MONOOXYGENASE"/>
    <property type="match status" value="1"/>
</dbReference>
<dbReference type="AlphaFoldDB" id="A0A934R4P9"/>
<dbReference type="Proteomes" id="UP000600139">
    <property type="component" value="Unassembled WGS sequence"/>
</dbReference>
<dbReference type="GO" id="GO:0016020">
    <property type="term" value="C:membrane"/>
    <property type="evidence" value="ECO:0007669"/>
    <property type="project" value="GOC"/>
</dbReference>
<evidence type="ECO:0000256" key="3">
    <source>
        <dbReference type="ARBA" id="ARBA00022989"/>
    </source>
</evidence>
<dbReference type="InterPro" id="IPR006694">
    <property type="entry name" value="Fatty_acid_hydroxylase"/>
</dbReference>
<dbReference type="GO" id="GO:0005506">
    <property type="term" value="F:iron ion binding"/>
    <property type="evidence" value="ECO:0007669"/>
    <property type="project" value="InterPro"/>
</dbReference>
<name>A0A934R4P9_9BACT</name>
<feature type="transmembrane region" description="Helical" evidence="7">
    <location>
        <begin position="284"/>
        <end position="304"/>
    </location>
</feature>
<feature type="domain" description="Fatty acid hydroxylase" evidence="8">
    <location>
        <begin position="238"/>
        <end position="371"/>
    </location>
</feature>
<dbReference type="RefSeq" id="WP_200350943.1">
    <property type="nucleotide sequence ID" value="NZ_BAABHZ010000006.1"/>
</dbReference>
<feature type="transmembrane region" description="Helical" evidence="7">
    <location>
        <begin position="229"/>
        <end position="251"/>
    </location>
</feature>
<gene>
    <name evidence="9" type="ORF">JIN84_10160</name>
</gene>
<keyword evidence="2 7" id="KW-0812">Transmembrane</keyword>
<dbReference type="PANTHER" id="PTHR21624">
    <property type="entry name" value="STEROL DESATURASE-RELATED PROTEIN"/>
    <property type="match status" value="1"/>
</dbReference>
<comment type="subcellular location">
    <subcellularLocation>
        <location evidence="1">Endomembrane system</location>
        <topology evidence="1">Multi-pass membrane protein</topology>
    </subcellularLocation>
</comment>
<feature type="transmembrane region" description="Helical" evidence="7">
    <location>
        <begin position="126"/>
        <end position="144"/>
    </location>
</feature>
<dbReference type="GO" id="GO:0050479">
    <property type="term" value="F:glyceryl-ether monooxygenase activity"/>
    <property type="evidence" value="ECO:0007669"/>
    <property type="project" value="TreeGrafter"/>
</dbReference>
<feature type="transmembrane region" description="Helical" evidence="7">
    <location>
        <begin position="310"/>
        <end position="332"/>
    </location>
</feature>
<keyword evidence="10" id="KW-1185">Reference proteome</keyword>
<evidence type="ECO:0000256" key="5">
    <source>
        <dbReference type="ARBA" id="ARBA00023098"/>
    </source>
</evidence>
<keyword evidence="6 7" id="KW-0472">Membrane</keyword>
<keyword evidence="5" id="KW-0443">Lipid metabolism</keyword>
<dbReference type="GO" id="GO:0008610">
    <property type="term" value="P:lipid biosynthetic process"/>
    <property type="evidence" value="ECO:0007669"/>
    <property type="project" value="InterPro"/>
</dbReference>
<feature type="transmembrane region" description="Helical" evidence="7">
    <location>
        <begin position="191"/>
        <end position="209"/>
    </location>
</feature>
<dbReference type="Pfam" id="PF04116">
    <property type="entry name" value="FA_hydroxylase"/>
    <property type="match status" value="1"/>
</dbReference>
<evidence type="ECO:0000256" key="7">
    <source>
        <dbReference type="SAM" id="Phobius"/>
    </source>
</evidence>
<keyword evidence="3 7" id="KW-1133">Transmembrane helix</keyword>
<dbReference type="GO" id="GO:0006643">
    <property type="term" value="P:membrane lipid metabolic process"/>
    <property type="evidence" value="ECO:0007669"/>
    <property type="project" value="TreeGrafter"/>
</dbReference>
<dbReference type="EMBL" id="JAENIK010000011">
    <property type="protein sequence ID" value="MBK1815983.1"/>
    <property type="molecule type" value="Genomic_DNA"/>
</dbReference>
<comment type="caution">
    <text evidence="9">The sequence shown here is derived from an EMBL/GenBank/DDBJ whole genome shotgun (WGS) entry which is preliminary data.</text>
</comment>
<proteinExistence type="predicted"/>
<evidence type="ECO:0000256" key="4">
    <source>
        <dbReference type="ARBA" id="ARBA00023002"/>
    </source>
</evidence>